<name>A0A212J977_9BACT</name>
<keyword evidence="2" id="KW-1003">Cell membrane</keyword>
<dbReference type="Pfam" id="PF01810">
    <property type="entry name" value="LysE"/>
    <property type="match status" value="1"/>
</dbReference>
<feature type="transmembrane region" description="Helical" evidence="6">
    <location>
        <begin position="194"/>
        <end position="212"/>
    </location>
</feature>
<protein>
    <recommendedName>
        <fullName evidence="8">Translocator protein, LysE family</fullName>
    </recommendedName>
</protein>
<evidence type="ECO:0000256" key="4">
    <source>
        <dbReference type="ARBA" id="ARBA00022989"/>
    </source>
</evidence>
<dbReference type="EMBL" id="FLUM01000001">
    <property type="protein sequence ID" value="SBV95959.1"/>
    <property type="molecule type" value="Genomic_DNA"/>
</dbReference>
<keyword evidence="4 6" id="KW-1133">Transmembrane helix</keyword>
<evidence type="ECO:0000256" key="6">
    <source>
        <dbReference type="SAM" id="Phobius"/>
    </source>
</evidence>
<feature type="transmembrane region" description="Helical" evidence="6">
    <location>
        <begin position="114"/>
        <end position="136"/>
    </location>
</feature>
<evidence type="ECO:0000256" key="3">
    <source>
        <dbReference type="ARBA" id="ARBA00022692"/>
    </source>
</evidence>
<feature type="transmembrane region" description="Helical" evidence="6">
    <location>
        <begin position="39"/>
        <end position="63"/>
    </location>
</feature>
<dbReference type="PANTHER" id="PTHR30086:SF20">
    <property type="entry name" value="ARGININE EXPORTER PROTEIN ARGO-RELATED"/>
    <property type="match status" value="1"/>
</dbReference>
<accession>A0A212J977</accession>
<sequence length="215" mass="23420">MVYIIIKGLFIGFLSSAPMGPVGMLCIQRTLNEGRKNGLITGIGAVVGDMLIALLAIVAALGLGFSTEFIQQHEGPLKVVGSIILIVFGYIVFNKNPSKSLTKLKEKSVSTWTVFISSLILTVSNIATLFLYIALFARFNVIDADKPFGYDLITILFIGIGAFLWWLLVTYFVNKLRSRFNPRGLQIFNKIIGLLLIGLGVAGIVTGTLMGIDIF</sequence>
<organism evidence="7">
    <name type="scientific">uncultured Dysgonomonas sp</name>
    <dbReference type="NCBI Taxonomy" id="206096"/>
    <lineage>
        <taxon>Bacteria</taxon>
        <taxon>Pseudomonadati</taxon>
        <taxon>Bacteroidota</taxon>
        <taxon>Bacteroidia</taxon>
        <taxon>Bacteroidales</taxon>
        <taxon>Dysgonomonadaceae</taxon>
        <taxon>Dysgonomonas</taxon>
        <taxon>environmental samples</taxon>
    </lineage>
</organism>
<feature type="transmembrane region" description="Helical" evidence="6">
    <location>
        <begin position="6"/>
        <end position="27"/>
    </location>
</feature>
<evidence type="ECO:0000256" key="1">
    <source>
        <dbReference type="ARBA" id="ARBA00004651"/>
    </source>
</evidence>
<proteinExistence type="predicted"/>
<evidence type="ECO:0000256" key="5">
    <source>
        <dbReference type="ARBA" id="ARBA00023136"/>
    </source>
</evidence>
<keyword evidence="5 6" id="KW-0472">Membrane</keyword>
<gene>
    <name evidence="7" type="ORF">KL86DYS1_11528</name>
</gene>
<reference evidence="7" key="1">
    <citation type="submission" date="2016-04" db="EMBL/GenBank/DDBJ databases">
        <authorList>
            <person name="Evans L.H."/>
            <person name="Alamgir A."/>
            <person name="Owens N."/>
            <person name="Weber N.D."/>
            <person name="Virtaneva K."/>
            <person name="Barbian K."/>
            <person name="Babar A."/>
            <person name="Rosenke K."/>
        </authorList>
    </citation>
    <scope>NUCLEOTIDE SEQUENCE</scope>
    <source>
        <strain evidence="7">86-1</strain>
    </source>
</reference>
<evidence type="ECO:0008006" key="8">
    <source>
        <dbReference type="Google" id="ProtNLM"/>
    </source>
</evidence>
<comment type="subcellular location">
    <subcellularLocation>
        <location evidence="1">Cell membrane</location>
        <topology evidence="1">Multi-pass membrane protein</topology>
    </subcellularLocation>
</comment>
<evidence type="ECO:0000256" key="2">
    <source>
        <dbReference type="ARBA" id="ARBA00022475"/>
    </source>
</evidence>
<dbReference type="PANTHER" id="PTHR30086">
    <property type="entry name" value="ARGININE EXPORTER PROTEIN ARGO"/>
    <property type="match status" value="1"/>
</dbReference>
<dbReference type="GO" id="GO:0015171">
    <property type="term" value="F:amino acid transmembrane transporter activity"/>
    <property type="evidence" value="ECO:0007669"/>
    <property type="project" value="TreeGrafter"/>
</dbReference>
<dbReference type="GO" id="GO:0005886">
    <property type="term" value="C:plasma membrane"/>
    <property type="evidence" value="ECO:0007669"/>
    <property type="project" value="UniProtKB-SubCell"/>
</dbReference>
<feature type="transmembrane region" description="Helical" evidence="6">
    <location>
        <begin position="148"/>
        <end position="173"/>
    </location>
</feature>
<dbReference type="RefSeq" id="WP_006798770.1">
    <property type="nucleotide sequence ID" value="NZ_LT599032.1"/>
</dbReference>
<dbReference type="AlphaFoldDB" id="A0A212J977"/>
<evidence type="ECO:0000313" key="7">
    <source>
        <dbReference type="EMBL" id="SBV95959.1"/>
    </source>
</evidence>
<keyword evidence="3 6" id="KW-0812">Transmembrane</keyword>
<dbReference type="InterPro" id="IPR001123">
    <property type="entry name" value="LeuE-type"/>
</dbReference>
<feature type="transmembrane region" description="Helical" evidence="6">
    <location>
        <begin position="75"/>
        <end position="93"/>
    </location>
</feature>